<dbReference type="RefSeq" id="WP_039536659.1">
    <property type="nucleotide sequence ID" value="NZ_JAAKZS010000203.1"/>
</dbReference>
<dbReference type="GO" id="GO:0005524">
    <property type="term" value="F:ATP binding"/>
    <property type="evidence" value="ECO:0007669"/>
    <property type="project" value="TreeGrafter"/>
</dbReference>
<dbReference type="InterPro" id="IPR025669">
    <property type="entry name" value="AAA_dom"/>
</dbReference>
<keyword evidence="1" id="KW-0472">Membrane</keyword>
<dbReference type="GO" id="GO:0005829">
    <property type="term" value="C:cytosol"/>
    <property type="evidence" value="ECO:0007669"/>
    <property type="project" value="TreeGrafter"/>
</dbReference>
<dbReference type="Pfam" id="PF13614">
    <property type="entry name" value="AAA_31"/>
    <property type="match status" value="1"/>
</dbReference>
<feature type="transmembrane region" description="Helical" evidence="1">
    <location>
        <begin position="280"/>
        <end position="299"/>
    </location>
</feature>
<dbReference type="GO" id="GO:0016887">
    <property type="term" value="F:ATP hydrolysis activity"/>
    <property type="evidence" value="ECO:0007669"/>
    <property type="project" value="TreeGrafter"/>
</dbReference>
<evidence type="ECO:0000313" key="4">
    <source>
        <dbReference type="Proteomes" id="UP000726777"/>
    </source>
</evidence>
<proteinExistence type="predicted"/>
<name>A0A9Q3UJN8_VIBPH</name>
<dbReference type="InterPro" id="IPR027417">
    <property type="entry name" value="P-loop_NTPase"/>
</dbReference>
<dbReference type="EMBL" id="JACVHL010000036">
    <property type="protein sequence ID" value="MCC3808021.1"/>
    <property type="molecule type" value="Genomic_DNA"/>
</dbReference>
<evidence type="ECO:0000256" key="1">
    <source>
        <dbReference type="SAM" id="Phobius"/>
    </source>
</evidence>
<dbReference type="AlphaFoldDB" id="A0A9Q3UJN8"/>
<dbReference type="GO" id="GO:0051782">
    <property type="term" value="P:negative regulation of cell division"/>
    <property type="evidence" value="ECO:0007669"/>
    <property type="project" value="TreeGrafter"/>
</dbReference>
<dbReference type="Proteomes" id="UP000726777">
    <property type="component" value="Unassembled WGS sequence"/>
</dbReference>
<keyword evidence="1" id="KW-1133">Transmembrane helix</keyword>
<dbReference type="SUPFAM" id="SSF52540">
    <property type="entry name" value="P-loop containing nucleoside triphosphate hydrolases"/>
    <property type="match status" value="1"/>
</dbReference>
<dbReference type="InterPro" id="IPR050625">
    <property type="entry name" value="ParA/MinD_ATPase"/>
</dbReference>
<gene>
    <name evidence="3" type="ORF">IB292_23695</name>
</gene>
<evidence type="ECO:0000313" key="3">
    <source>
        <dbReference type="EMBL" id="MCC3808021.1"/>
    </source>
</evidence>
<sequence length="355" mass="39168">MNIYNGTASCRAIAIVSGKGGSGKTMVAATMATIFDSLGHKVLLVDADYGTAGLTYYMGLNTVANISVGLTNLSSQEELNAESINRYSQKMGGFKNSEFIGVGDHRRYLKSSSETDIEVLFKRLVEISKEKYDFILIDCRGGIDTESLMVCKAVDEVVIVAETDTTSFQATQYLVDTLYDNDLSDKLSGFMINKVFDDPSSIARAGTASFKSQYLDSIPFDLDATKSFLVGDLPARTSMFSSQIWHVIYKLYPETIKQPDLRSLAFSDYRGLSLKDSDSLLGGMMISFVSLALGTILMYDQLSFVDFGRNTIAYSIMSIVILSVLSGIEPARRSIGRVFSIYKRFITRIFTGSRR</sequence>
<keyword evidence="1" id="KW-0812">Transmembrane</keyword>
<dbReference type="Gene3D" id="3.40.50.300">
    <property type="entry name" value="P-loop containing nucleotide triphosphate hydrolases"/>
    <property type="match status" value="1"/>
</dbReference>
<accession>A0A9Q3UJN8</accession>
<dbReference type="PANTHER" id="PTHR43384">
    <property type="entry name" value="SEPTUM SITE-DETERMINING PROTEIN MIND HOMOLOG, CHLOROPLASTIC-RELATED"/>
    <property type="match status" value="1"/>
</dbReference>
<dbReference type="PANTHER" id="PTHR43384:SF10">
    <property type="entry name" value="ATPASE INVOLVED IN CHROMOSOME PARTITIONING, PARA_MIND FAMILY"/>
    <property type="match status" value="1"/>
</dbReference>
<dbReference type="GO" id="GO:0009898">
    <property type="term" value="C:cytoplasmic side of plasma membrane"/>
    <property type="evidence" value="ECO:0007669"/>
    <property type="project" value="TreeGrafter"/>
</dbReference>
<evidence type="ECO:0000259" key="2">
    <source>
        <dbReference type="Pfam" id="PF13614"/>
    </source>
</evidence>
<feature type="transmembrane region" description="Helical" evidence="1">
    <location>
        <begin position="311"/>
        <end position="328"/>
    </location>
</feature>
<reference evidence="3" key="1">
    <citation type="submission" date="2020-09" db="EMBL/GenBank/DDBJ databases">
        <title>Genome sequence of Vibrio parahaemolyticus isolates.</title>
        <authorList>
            <person name="Hammerl J.A."/>
            <person name="Strauch E."/>
        </authorList>
    </citation>
    <scope>NUCLEOTIDE SEQUENCE</scope>
    <source>
        <strain evidence="3">17-VB00146</strain>
    </source>
</reference>
<organism evidence="3 4">
    <name type="scientific">Vibrio parahaemolyticus</name>
    <dbReference type="NCBI Taxonomy" id="670"/>
    <lineage>
        <taxon>Bacteria</taxon>
        <taxon>Pseudomonadati</taxon>
        <taxon>Pseudomonadota</taxon>
        <taxon>Gammaproteobacteria</taxon>
        <taxon>Vibrionales</taxon>
        <taxon>Vibrionaceae</taxon>
        <taxon>Vibrio</taxon>
    </lineage>
</organism>
<protein>
    <submittedName>
        <fullName evidence="3">ParA family protein</fullName>
    </submittedName>
</protein>
<comment type="caution">
    <text evidence="3">The sequence shown here is derived from an EMBL/GenBank/DDBJ whole genome shotgun (WGS) entry which is preliminary data.</text>
</comment>
<feature type="domain" description="AAA" evidence="2">
    <location>
        <begin position="11"/>
        <end position="178"/>
    </location>
</feature>